<evidence type="ECO:0000313" key="2">
    <source>
        <dbReference type="EMBL" id="TCN44879.1"/>
    </source>
</evidence>
<comment type="caution">
    <text evidence="2">The sequence shown here is derived from an EMBL/GenBank/DDBJ whole genome shotgun (WGS) entry which is preliminary data.</text>
</comment>
<reference evidence="2 3" key="1">
    <citation type="submission" date="2019-03" db="EMBL/GenBank/DDBJ databases">
        <title>Genomic Encyclopedia of Type Strains, Phase IV (KMG-IV): sequencing the most valuable type-strain genomes for metagenomic binning, comparative biology and taxonomic classification.</title>
        <authorList>
            <person name="Goeker M."/>
        </authorList>
    </citation>
    <scope>NUCLEOTIDE SEQUENCE [LARGE SCALE GENOMIC DNA]</scope>
    <source>
        <strain evidence="2 3">DSM 18401</strain>
    </source>
</reference>
<proteinExistence type="predicted"/>
<accession>A0A4R2D0V0</accession>
<name>A0A4R2D0V0_SHIGR</name>
<evidence type="ECO:0000313" key="3">
    <source>
        <dbReference type="Proteomes" id="UP000295351"/>
    </source>
</evidence>
<sequence length="100" mass="10707">MQRPELTPEEARKDHWHMLRFMMLHALVGGLIGAATAAAVILLDIGGIGTRIARAAAPVMPVLLLVVPFASLFGGAATASAILLMPYEKKYKDRPGPEDT</sequence>
<evidence type="ECO:0000256" key="1">
    <source>
        <dbReference type="SAM" id="Phobius"/>
    </source>
</evidence>
<protein>
    <submittedName>
        <fullName evidence="2">Uncharacterized protein</fullName>
    </submittedName>
</protein>
<dbReference type="AlphaFoldDB" id="A0A4R2D0V0"/>
<dbReference type="EMBL" id="SLVX01000008">
    <property type="protein sequence ID" value="TCN44879.1"/>
    <property type="molecule type" value="Genomic_DNA"/>
</dbReference>
<dbReference type="RefSeq" id="WP_245507719.1">
    <property type="nucleotide sequence ID" value="NZ_BAABEI010000003.1"/>
</dbReference>
<keyword evidence="1" id="KW-0812">Transmembrane</keyword>
<keyword evidence="1" id="KW-0472">Membrane</keyword>
<keyword evidence="3" id="KW-1185">Reference proteome</keyword>
<dbReference type="Proteomes" id="UP000295351">
    <property type="component" value="Unassembled WGS sequence"/>
</dbReference>
<gene>
    <name evidence="2" type="ORF">EV665_10818</name>
</gene>
<feature type="transmembrane region" description="Helical" evidence="1">
    <location>
        <begin position="62"/>
        <end position="84"/>
    </location>
</feature>
<organism evidence="2 3">
    <name type="scientific">Shinella granuli</name>
    <dbReference type="NCBI Taxonomy" id="323621"/>
    <lineage>
        <taxon>Bacteria</taxon>
        <taxon>Pseudomonadati</taxon>
        <taxon>Pseudomonadota</taxon>
        <taxon>Alphaproteobacteria</taxon>
        <taxon>Hyphomicrobiales</taxon>
        <taxon>Rhizobiaceae</taxon>
        <taxon>Shinella</taxon>
    </lineage>
</organism>
<keyword evidence="1" id="KW-1133">Transmembrane helix</keyword>
<feature type="transmembrane region" description="Helical" evidence="1">
    <location>
        <begin position="21"/>
        <end position="42"/>
    </location>
</feature>